<evidence type="ECO:0000313" key="2">
    <source>
        <dbReference type="Proteomes" id="UP000664132"/>
    </source>
</evidence>
<keyword evidence="2" id="KW-1185">Reference proteome</keyword>
<dbReference type="Proteomes" id="UP000664132">
    <property type="component" value="Unassembled WGS sequence"/>
</dbReference>
<reference evidence="1" key="1">
    <citation type="submission" date="2021-02" db="EMBL/GenBank/DDBJ databases">
        <title>Genome sequence Cadophora malorum strain M34.</title>
        <authorList>
            <person name="Stefanovic E."/>
            <person name="Vu D."/>
            <person name="Scully C."/>
            <person name="Dijksterhuis J."/>
            <person name="Roader J."/>
            <person name="Houbraken J."/>
        </authorList>
    </citation>
    <scope>NUCLEOTIDE SEQUENCE</scope>
    <source>
        <strain evidence="1">M34</strain>
    </source>
</reference>
<sequence length="162" mass="17985">MAPTHAPSGGEAANAAKVRFRALPGGTKIVKVATALGMSIPPPIPVRARATMNEVLVGLKDGPLLDFAQFYVILANRCMMREPFRITSDNPVEDFQIYMQSIFCYRMASHTCVCEIVRTSTGACISLMVAKYQDISRTRFYAWRQPGSEKGPTRQTSHLWTK</sequence>
<name>A0A8H7TDY1_9HELO</name>
<evidence type="ECO:0000313" key="1">
    <source>
        <dbReference type="EMBL" id="KAG4417380.1"/>
    </source>
</evidence>
<comment type="caution">
    <text evidence="1">The sequence shown here is derived from an EMBL/GenBank/DDBJ whole genome shotgun (WGS) entry which is preliminary data.</text>
</comment>
<proteinExistence type="predicted"/>
<gene>
    <name evidence="1" type="ORF">IFR04_009521</name>
</gene>
<dbReference type="AlphaFoldDB" id="A0A8H7TDY1"/>
<accession>A0A8H7TDY1</accession>
<dbReference type="EMBL" id="JAFJYH010000157">
    <property type="protein sequence ID" value="KAG4417380.1"/>
    <property type="molecule type" value="Genomic_DNA"/>
</dbReference>
<protein>
    <submittedName>
        <fullName evidence="1">Uncharacterized protein</fullName>
    </submittedName>
</protein>
<organism evidence="1 2">
    <name type="scientific">Cadophora malorum</name>
    <dbReference type="NCBI Taxonomy" id="108018"/>
    <lineage>
        <taxon>Eukaryota</taxon>
        <taxon>Fungi</taxon>
        <taxon>Dikarya</taxon>
        <taxon>Ascomycota</taxon>
        <taxon>Pezizomycotina</taxon>
        <taxon>Leotiomycetes</taxon>
        <taxon>Helotiales</taxon>
        <taxon>Ploettnerulaceae</taxon>
        <taxon>Cadophora</taxon>
    </lineage>
</organism>